<proteinExistence type="predicted"/>
<keyword evidence="3" id="KW-1185">Reference proteome</keyword>
<evidence type="ECO:0000256" key="1">
    <source>
        <dbReference type="SAM" id="MobiDB-lite"/>
    </source>
</evidence>
<dbReference type="AlphaFoldDB" id="A0A1C7N8F4"/>
<organism evidence="2 3">
    <name type="scientific">Choanephora cucurbitarum</name>
    <dbReference type="NCBI Taxonomy" id="101091"/>
    <lineage>
        <taxon>Eukaryota</taxon>
        <taxon>Fungi</taxon>
        <taxon>Fungi incertae sedis</taxon>
        <taxon>Mucoromycota</taxon>
        <taxon>Mucoromycotina</taxon>
        <taxon>Mucoromycetes</taxon>
        <taxon>Mucorales</taxon>
        <taxon>Mucorineae</taxon>
        <taxon>Choanephoraceae</taxon>
        <taxon>Choanephoroideae</taxon>
        <taxon>Choanephora</taxon>
    </lineage>
</organism>
<evidence type="ECO:0000313" key="3">
    <source>
        <dbReference type="Proteomes" id="UP000093000"/>
    </source>
</evidence>
<name>A0A1C7N8F4_9FUNG</name>
<sequence>MEENKWETYSEEMEDDDLAMEVEEMEDEDMTRNSTTGSQLGSRQSYLEEFSSKASGAFKGGSVAPMQKQPIDYRSSVSSPMHSFSDMSDEKNETDDLLTQMLSKMAHIKFFRDFEDDFDEDDLT</sequence>
<feature type="compositionally biased region" description="Polar residues" evidence="1">
    <location>
        <begin position="75"/>
        <end position="86"/>
    </location>
</feature>
<dbReference type="Proteomes" id="UP000093000">
    <property type="component" value="Unassembled WGS sequence"/>
</dbReference>
<protein>
    <submittedName>
        <fullName evidence="2">Uncharacterized protein</fullName>
    </submittedName>
</protein>
<dbReference type="EMBL" id="LUGH01000456">
    <property type="protein sequence ID" value="OBZ84909.1"/>
    <property type="molecule type" value="Genomic_DNA"/>
</dbReference>
<dbReference type="InParanoid" id="A0A1C7N8F4"/>
<accession>A0A1C7N8F4</accession>
<feature type="region of interest" description="Disordered" evidence="1">
    <location>
        <begin position="57"/>
        <end position="92"/>
    </location>
</feature>
<evidence type="ECO:0000313" key="2">
    <source>
        <dbReference type="EMBL" id="OBZ84909.1"/>
    </source>
</evidence>
<gene>
    <name evidence="2" type="ORF">A0J61_07041</name>
</gene>
<reference evidence="2 3" key="1">
    <citation type="submission" date="2016-03" db="EMBL/GenBank/DDBJ databases">
        <title>Choanephora cucurbitarum.</title>
        <authorList>
            <person name="Min B."/>
            <person name="Park H."/>
            <person name="Park J.-H."/>
            <person name="Shin H.-D."/>
            <person name="Choi I.-G."/>
        </authorList>
    </citation>
    <scope>NUCLEOTIDE SEQUENCE [LARGE SCALE GENOMIC DNA]</scope>
    <source>
        <strain evidence="2 3">KUS-F28377</strain>
    </source>
</reference>
<comment type="caution">
    <text evidence="2">The sequence shown here is derived from an EMBL/GenBank/DDBJ whole genome shotgun (WGS) entry which is preliminary data.</text>
</comment>